<evidence type="ECO:0000256" key="1">
    <source>
        <dbReference type="ARBA" id="ARBA00022603"/>
    </source>
</evidence>
<evidence type="ECO:0000256" key="3">
    <source>
        <dbReference type="ARBA" id="ARBA00022691"/>
    </source>
</evidence>
<evidence type="ECO:0000313" key="7">
    <source>
        <dbReference type="EMBL" id="MFC4656691.1"/>
    </source>
</evidence>
<dbReference type="PRINTS" id="PR02008">
    <property type="entry name" value="RCMTFAMILY"/>
</dbReference>
<comment type="similarity">
    <text evidence="5">Belongs to the class I-like SAM-binding methyltransferase superfamily. RsmB/NOP family.</text>
</comment>
<reference evidence="8" key="1">
    <citation type="journal article" date="2019" name="Int. J. Syst. Evol. Microbiol.">
        <title>The Global Catalogue of Microorganisms (GCM) 10K type strain sequencing project: providing services to taxonomists for standard genome sequencing and annotation.</title>
        <authorList>
            <consortium name="The Broad Institute Genomics Platform"/>
            <consortium name="The Broad Institute Genome Sequencing Center for Infectious Disease"/>
            <person name="Wu L."/>
            <person name="Ma J."/>
        </authorList>
    </citation>
    <scope>NUCLEOTIDE SEQUENCE [LARGE SCALE GENOMIC DNA]</scope>
    <source>
        <strain evidence="8">DT28</strain>
    </source>
</reference>
<dbReference type="EMBL" id="JBHSGB010000017">
    <property type="protein sequence ID" value="MFC4656691.1"/>
    <property type="molecule type" value="Genomic_DNA"/>
</dbReference>
<dbReference type="PANTHER" id="PTHR22807:SF53">
    <property type="entry name" value="RIBOSOMAL RNA SMALL SUBUNIT METHYLTRANSFERASE B-RELATED"/>
    <property type="match status" value="1"/>
</dbReference>
<dbReference type="InterPro" id="IPR054728">
    <property type="entry name" value="RsmB-like_ferredoxin"/>
</dbReference>
<dbReference type="InterPro" id="IPR049560">
    <property type="entry name" value="MeTrfase_RsmB-F_NOP2_cat"/>
</dbReference>
<dbReference type="Gene3D" id="3.40.50.150">
    <property type="entry name" value="Vaccinia Virus protein VP39"/>
    <property type="match status" value="1"/>
</dbReference>
<organism evidence="7 8">
    <name type="scientific">Rheinheimera marina</name>
    <dbReference type="NCBI Taxonomy" id="1774958"/>
    <lineage>
        <taxon>Bacteria</taxon>
        <taxon>Pseudomonadati</taxon>
        <taxon>Pseudomonadota</taxon>
        <taxon>Gammaproteobacteria</taxon>
        <taxon>Chromatiales</taxon>
        <taxon>Chromatiaceae</taxon>
        <taxon>Rheinheimera</taxon>
    </lineage>
</organism>
<evidence type="ECO:0000313" key="8">
    <source>
        <dbReference type="Proteomes" id="UP001595962"/>
    </source>
</evidence>
<dbReference type="GO" id="GO:0032259">
    <property type="term" value="P:methylation"/>
    <property type="evidence" value="ECO:0007669"/>
    <property type="project" value="UniProtKB-KW"/>
</dbReference>
<dbReference type="InterPro" id="IPR029063">
    <property type="entry name" value="SAM-dependent_MTases_sf"/>
</dbReference>
<comment type="caution">
    <text evidence="5">Lacks conserved residue(s) required for the propagation of feature annotation.</text>
</comment>
<accession>A0ABV9JQZ7</accession>
<dbReference type="PROSITE" id="PS51686">
    <property type="entry name" value="SAM_MT_RSMB_NOP"/>
    <property type="match status" value="1"/>
</dbReference>
<evidence type="ECO:0000256" key="4">
    <source>
        <dbReference type="ARBA" id="ARBA00022884"/>
    </source>
</evidence>
<name>A0ABV9JQZ7_9GAMM</name>
<dbReference type="Pfam" id="PF22458">
    <property type="entry name" value="RsmF-B_ferredox"/>
    <property type="match status" value="1"/>
</dbReference>
<feature type="binding site" evidence="5">
    <location>
        <position position="248"/>
    </location>
    <ligand>
        <name>S-adenosyl-L-methionine</name>
        <dbReference type="ChEBI" id="CHEBI:59789"/>
    </ligand>
</feature>
<dbReference type="SUPFAM" id="SSF53335">
    <property type="entry name" value="S-adenosyl-L-methionine-dependent methyltransferases"/>
    <property type="match status" value="1"/>
</dbReference>
<keyword evidence="4 5" id="KW-0694">RNA-binding</keyword>
<dbReference type="RefSeq" id="WP_377335994.1">
    <property type="nucleotide sequence ID" value="NZ_JBHSGB010000017.1"/>
</dbReference>
<sequence length="397" mass="43918">MKPVIHALMTDRLTQLLLPVLSEEQPLDKALSALFAKEKYSVSEQASAVQLAHQLMRGLSLYQALADCLFVDNPAEIWAVLASWHGYSIYGQLLPDQAELQAIASTLPAHIQQGCPDWLERLGQQELGERWALERAALFLRAPRYVRANLLKTTTAALQQALLQEGIESRLVPGVPTALEIVSDCALFQSQAFKQGWFEQQDAGSQWVADALQVKPGSRVIDACAGAGGKSLALAAKMAGKGRLLAMDIEEWKLAALQQRSRRAGAGNIETRLISSSKTIKRLADKADFLLLDVPCSGSGVLRRNPDAKWQAPMRLAELKALQQDILIRYSKMLAIGGELLYATCSIFPSENQHQVQWFLQQRPDFVLEQEQTISPAATGFDGFYWARLRRQAVITV</sequence>
<dbReference type="Proteomes" id="UP001595962">
    <property type="component" value="Unassembled WGS sequence"/>
</dbReference>
<keyword evidence="3 5" id="KW-0949">S-adenosyl-L-methionine</keyword>
<gene>
    <name evidence="7" type="ORF">ACFO3I_16855</name>
</gene>
<evidence type="ECO:0000259" key="6">
    <source>
        <dbReference type="PROSITE" id="PS51686"/>
    </source>
</evidence>
<keyword evidence="8" id="KW-1185">Reference proteome</keyword>
<feature type="domain" description="SAM-dependent MTase RsmB/NOP-type" evidence="6">
    <location>
        <begin position="134"/>
        <end position="397"/>
    </location>
</feature>
<dbReference type="InterPro" id="IPR001678">
    <property type="entry name" value="MeTrfase_RsmB-F_NOP2_dom"/>
</dbReference>
<evidence type="ECO:0000256" key="2">
    <source>
        <dbReference type="ARBA" id="ARBA00022679"/>
    </source>
</evidence>
<keyword evidence="2 5" id="KW-0808">Transferase</keyword>
<dbReference type="InterPro" id="IPR023267">
    <property type="entry name" value="RCMT"/>
</dbReference>
<dbReference type="CDD" id="cd02440">
    <property type="entry name" value="AdoMet_MTases"/>
    <property type="match status" value="1"/>
</dbReference>
<feature type="binding site" evidence="5">
    <location>
        <position position="293"/>
    </location>
    <ligand>
        <name>S-adenosyl-L-methionine</name>
        <dbReference type="ChEBI" id="CHEBI:59789"/>
    </ligand>
</feature>
<dbReference type="Pfam" id="PF01189">
    <property type="entry name" value="Methyltr_RsmB-F"/>
    <property type="match status" value="1"/>
</dbReference>
<proteinExistence type="inferred from homology"/>
<protein>
    <submittedName>
        <fullName evidence="7">RsmB/NOP family class I SAM-dependent RNA methyltransferase</fullName>
        <ecNumber evidence="7">2.1.1.-</ecNumber>
    </submittedName>
</protein>
<evidence type="ECO:0000256" key="5">
    <source>
        <dbReference type="PROSITE-ProRule" id="PRU01023"/>
    </source>
</evidence>
<dbReference type="PANTHER" id="PTHR22807">
    <property type="entry name" value="NOP2 YEAST -RELATED NOL1/NOP2/FMU SUN DOMAIN-CONTAINING"/>
    <property type="match status" value="1"/>
</dbReference>
<dbReference type="GO" id="GO:0008168">
    <property type="term" value="F:methyltransferase activity"/>
    <property type="evidence" value="ECO:0007669"/>
    <property type="project" value="UniProtKB-KW"/>
</dbReference>
<comment type="caution">
    <text evidence="7">The sequence shown here is derived from an EMBL/GenBank/DDBJ whole genome shotgun (WGS) entry which is preliminary data.</text>
</comment>
<dbReference type="EC" id="2.1.1.-" evidence="7"/>
<feature type="active site" description="Nucleophile" evidence="5">
    <location>
        <position position="345"/>
    </location>
</feature>
<keyword evidence="1 5" id="KW-0489">Methyltransferase</keyword>